<feature type="chain" id="PRO_5023149031" evidence="2">
    <location>
        <begin position="23"/>
        <end position="106"/>
    </location>
</feature>
<sequence length="106" mass="11323">MKNALRLCLLLITLSVGVPIFAQPVAACGVCGSSCYCCTSDCSSCTITNAPANCSAEEYAFCASDPSDAQTQCYSFIPVGNVLLYVFMSLIGMFMFITKIRFVEGN</sequence>
<feature type="transmembrane region" description="Helical" evidence="1">
    <location>
        <begin position="76"/>
        <end position="97"/>
    </location>
</feature>
<dbReference type="Proteomes" id="UP000321168">
    <property type="component" value="Unassembled WGS sequence"/>
</dbReference>
<accession>A0A5C6VAB6</accession>
<protein>
    <submittedName>
        <fullName evidence="3">Uncharacterized protein</fullName>
    </submittedName>
</protein>
<evidence type="ECO:0000313" key="4">
    <source>
        <dbReference type="Proteomes" id="UP000321168"/>
    </source>
</evidence>
<keyword evidence="1" id="KW-0472">Membrane</keyword>
<feature type="signal peptide" evidence="2">
    <location>
        <begin position="1"/>
        <end position="22"/>
    </location>
</feature>
<evidence type="ECO:0000313" key="3">
    <source>
        <dbReference type="EMBL" id="TXC81431.1"/>
    </source>
</evidence>
<evidence type="ECO:0000256" key="2">
    <source>
        <dbReference type="SAM" id="SignalP"/>
    </source>
</evidence>
<keyword evidence="1" id="KW-1133">Transmembrane helix</keyword>
<name>A0A5C6VAB6_9FLAO</name>
<evidence type="ECO:0000256" key="1">
    <source>
        <dbReference type="SAM" id="Phobius"/>
    </source>
</evidence>
<dbReference type="EMBL" id="VORB01000004">
    <property type="protein sequence ID" value="TXC81431.1"/>
    <property type="molecule type" value="Genomic_DNA"/>
</dbReference>
<keyword evidence="1" id="KW-0812">Transmembrane</keyword>
<keyword evidence="2" id="KW-0732">Signal</keyword>
<organism evidence="3 4">
    <name type="scientific">Luteibaculum oceani</name>
    <dbReference type="NCBI Taxonomy" id="1294296"/>
    <lineage>
        <taxon>Bacteria</taxon>
        <taxon>Pseudomonadati</taxon>
        <taxon>Bacteroidota</taxon>
        <taxon>Flavobacteriia</taxon>
        <taxon>Flavobacteriales</taxon>
        <taxon>Luteibaculaceae</taxon>
        <taxon>Luteibaculum</taxon>
    </lineage>
</organism>
<keyword evidence="4" id="KW-1185">Reference proteome</keyword>
<gene>
    <name evidence="3" type="ORF">FRX97_05340</name>
</gene>
<dbReference type="AlphaFoldDB" id="A0A5C6VAB6"/>
<comment type="caution">
    <text evidence="3">The sequence shown here is derived from an EMBL/GenBank/DDBJ whole genome shotgun (WGS) entry which is preliminary data.</text>
</comment>
<proteinExistence type="predicted"/>
<reference evidence="3 4" key="1">
    <citation type="submission" date="2019-08" db="EMBL/GenBank/DDBJ databases">
        <title>Genome of Luteibaculum oceani JCM 18817.</title>
        <authorList>
            <person name="Bowman J.P."/>
        </authorList>
    </citation>
    <scope>NUCLEOTIDE SEQUENCE [LARGE SCALE GENOMIC DNA]</scope>
    <source>
        <strain evidence="3 4">JCM 18817</strain>
    </source>
</reference>